<evidence type="ECO:0000313" key="11">
    <source>
        <dbReference type="EMBL" id="TCO76156.1"/>
    </source>
</evidence>
<comment type="subcellular location">
    <subcellularLocation>
        <location evidence="1">Cell inner membrane</location>
    </subcellularLocation>
</comment>
<dbReference type="InterPro" id="IPR022792">
    <property type="entry name" value="T2SS_protein-GspN"/>
</dbReference>
<keyword evidence="8" id="KW-0653">Protein transport</keyword>
<name>A0A4R2KXW9_9GAMM</name>
<evidence type="ECO:0000256" key="7">
    <source>
        <dbReference type="ARBA" id="ARBA00022692"/>
    </source>
</evidence>
<dbReference type="GO" id="GO:0005886">
    <property type="term" value="C:plasma membrane"/>
    <property type="evidence" value="ECO:0007669"/>
    <property type="project" value="UniProtKB-SubCell"/>
</dbReference>
<dbReference type="Proteomes" id="UP000294980">
    <property type="component" value="Unassembled WGS sequence"/>
</dbReference>
<proteinExistence type="inferred from homology"/>
<organism evidence="11 12">
    <name type="scientific">Chromatocurvus halotolerans</name>
    <dbReference type="NCBI Taxonomy" id="1132028"/>
    <lineage>
        <taxon>Bacteria</taxon>
        <taxon>Pseudomonadati</taxon>
        <taxon>Pseudomonadota</taxon>
        <taxon>Gammaproteobacteria</taxon>
        <taxon>Cellvibrionales</taxon>
        <taxon>Halieaceae</taxon>
        <taxon>Chromatocurvus</taxon>
    </lineage>
</organism>
<keyword evidence="5" id="KW-1003">Cell membrane</keyword>
<evidence type="ECO:0000256" key="3">
    <source>
        <dbReference type="ARBA" id="ARBA00021563"/>
    </source>
</evidence>
<reference evidence="11 12" key="1">
    <citation type="submission" date="2019-03" db="EMBL/GenBank/DDBJ databases">
        <title>Genomic Encyclopedia of Type Strains, Phase IV (KMG-IV): sequencing the most valuable type-strain genomes for metagenomic binning, comparative biology and taxonomic classification.</title>
        <authorList>
            <person name="Goeker M."/>
        </authorList>
    </citation>
    <scope>NUCLEOTIDE SEQUENCE [LARGE SCALE GENOMIC DNA]</scope>
    <source>
        <strain evidence="11 12">DSM 23344</strain>
    </source>
</reference>
<dbReference type="Pfam" id="PF01203">
    <property type="entry name" value="T2SSN"/>
    <property type="match status" value="1"/>
</dbReference>
<evidence type="ECO:0000256" key="10">
    <source>
        <dbReference type="ARBA" id="ARBA00030772"/>
    </source>
</evidence>
<keyword evidence="9" id="KW-0472">Membrane</keyword>
<evidence type="ECO:0000256" key="9">
    <source>
        <dbReference type="ARBA" id="ARBA00023136"/>
    </source>
</evidence>
<keyword evidence="12" id="KW-1185">Reference proteome</keyword>
<comment type="similarity">
    <text evidence="2">Belongs to the GSP N family.</text>
</comment>
<evidence type="ECO:0000313" key="12">
    <source>
        <dbReference type="Proteomes" id="UP000294980"/>
    </source>
</evidence>
<evidence type="ECO:0000256" key="2">
    <source>
        <dbReference type="ARBA" id="ARBA00007208"/>
    </source>
</evidence>
<accession>A0A4R2KXW9</accession>
<keyword evidence="6" id="KW-0997">Cell inner membrane</keyword>
<sequence>MRRLWLLLALSLLLVASLFAIAMAPARLLAWLVPASQLSATGYSGTLWHGRAASLAIATPAGPMQLGSVRWRIAPGSLLRLSPTAHWQSQWGRQELQGDVRWPGGQSLVLSDVEFTMDADVLRGLLPVTVSGRFSGLLSDILIDNSRLSRLRGQVSWRDAVWRDGDNRFSLGSYAVEFRAGPDGSGDDGTTAEVITLEGPLIAGGEATLSAEGSFALALTLSSEEALAPPLERALSLVAAPQTDGFLLQLQGNLYPTSHEPGTE</sequence>
<comment type="caution">
    <text evidence="11">The sequence shown here is derived from an EMBL/GenBank/DDBJ whole genome shotgun (WGS) entry which is preliminary data.</text>
</comment>
<dbReference type="OrthoDB" id="6118198at2"/>
<evidence type="ECO:0000256" key="4">
    <source>
        <dbReference type="ARBA" id="ARBA00022448"/>
    </source>
</evidence>
<dbReference type="EMBL" id="SLWX01000005">
    <property type="protein sequence ID" value="TCO76156.1"/>
    <property type="molecule type" value="Genomic_DNA"/>
</dbReference>
<evidence type="ECO:0000256" key="6">
    <source>
        <dbReference type="ARBA" id="ARBA00022519"/>
    </source>
</evidence>
<evidence type="ECO:0000256" key="1">
    <source>
        <dbReference type="ARBA" id="ARBA00004533"/>
    </source>
</evidence>
<evidence type="ECO:0000256" key="5">
    <source>
        <dbReference type="ARBA" id="ARBA00022475"/>
    </source>
</evidence>
<dbReference type="GO" id="GO:0015627">
    <property type="term" value="C:type II protein secretion system complex"/>
    <property type="evidence" value="ECO:0007669"/>
    <property type="project" value="InterPro"/>
</dbReference>
<evidence type="ECO:0000256" key="8">
    <source>
        <dbReference type="ARBA" id="ARBA00022927"/>
    </source>
</evidence>
<dbReference type="RefSeq" id="WP_117315526.1">
    <property type="nucleotide sequence ID" value="NZ_QQSW01000003.1"/>
</dbReference>
<dbReference type="AlphaFoldDB" id="A0A4R2KXW9"/>
<keyword evidence="7" id="KW-0812">Transmembrane</keyword>
<protein>
    <recommendedName>
        <fullName evidence="3">Type II secretion system protein N</fullName>
    </recommendedName>
    <alternativeName>
        <fullName evidence="10">General secretion pathway protein N</fullName>
    </alternativeName>
</protein>
<keyword evidence="4" id="KW-0813">Transport</keyword>
<gene>
    <name evidence="11" type="ORF">EV688_105116</name>
</gene>
<dbReference type="GO" id="GO:0015628">
    <property type="term" value="P:protein secretion by the type II secretion system"/>
    <property type="evidence" value="ECO:0007669"/>
    <property type="project" value="InterPro"/>
</dbReference>